<gene>
    <name evidence="1" type="ORF">HBF25_14285</name>
</gene>
<dbReference type="AlphaFoldDB" id="A0A7X5ZJA6"/>
<keyword evidence="2" id="KW-1185">Reference proteome</keyword>
<dbReference type="EMBL" id="JAARLZ010000007">
    <property type="protein sequence ID" value="NII07550.1"/>
    <property type="molecule type" value="Genomic_DNA"/>
</dbReference>
<dbReference type="Proteomes" id="UP000490980">
    <property type="component" value="Unassembled WGS sequence"/>
</dbReference>
<comment type="caution">
    <text evidence="1">The sequence shown here is derived from an EMBL/GenBank/DDBJ whole genome shotgun (WGS) entry which is preliminary data.</text>
</comment>
<sequence length="235" mass="25566">MSLGDLYPSPHAERGEGFAMQATTHWLRIVPGRTLMGLMAGGLRVALPDLPKDVSHPGLEATVGRYRTAVVDVSSHWLRDNPAITDRYATALRDVVASKHARLDGYARHVALMGDVELFLGPAFDRVAFDVALEDGSIAHALKILKTTPPNARVAFAAAPEPGASPYDDPYFLAGNQAWIDGNRLLIEFDPEEGGRAETIAIPRGQFTDALERCWYTMMDVADRIAATAGNTIKR</sequence>
<reference evidence="1 2" key="1">
    <citation type="submission" date="2020-03" db="EMBL/GenBank/DDBJ databases">
        <authorList>
            <person name="Lai Q."/>
        </authorList>
    </citation>
    <scope>NUCLEOTIDE SEQUENCE [LARGE SCALE GENOMIC DNA]</scope>
    <source>
        <strain evidence="1 2">CCUG 25036</strain>
    </source>
</reference>
<dbReference type="RefSeq" id="WP_166949515.1">
    <property type="nucleotide sequence ID" value="NZ_JAARLZ010000007.1"/>
</dbReference>
<evidence type="ECO:0000313" key="1">
    <source>
        <dbReference type="EMBL" id="NII07550.1"/>
    </source>
</evidence>
<name>A0A7X5ZJA6_9GAMM</name>
<accession>A0A7X5ZJA6</accession>
<protein>
    <submittedName>
        <fullName evidence="1">Uncharacterized protein</fullName>
    </submittedName>
</protein>
<organism evidence="1 2">
    <name type="scientific">Luteibacter anthropi</name>
    <dbReference type="NCBI Taxonomy" id="564369"/>
    <lineage>
        <taxon>Bacteria</taxon>
        <taxon>Pseudomonadati</taxon>
        <taxon>Pseudomonadota</taxon>
        <taxon>Gammaproteobacteria</taxon>
        <taxon>Lysobacterales</taxon>
        <taxon>Rhodanobacteraceae</taxon>
        <taxon>Luteibacter</taxon>
    </lineage>
</organism>
<proteinExistence type="predicted"/>
<evidence type="ECO:0000313" key="2">
    <source>
        <dbReference type="Proteomes" id="UP000490980"/>
    </source>
</evidence>